<dbReference type="EC" id="2.1.1.193" evidence="10"/>
<dbReference type="Gene3D" id="3.40.1280.10">
    <property type="match status" value="1"/>
</dbReference>
<dbReference type="InterPro" id="IPR006700">
    <property type="entry name" value="RsmE"/>
</dbReference>
<gene>
    <name evidence="13" type="ORF">CBG49_10370</name>
</gene>
<dbReference type="NCBIfam" id="NF008702">
    <property type="entry name" value="PRK11713.6-1"/>
    <property type="match status" value="1"/>
</dbReference>
<keyword evidence="6 10" id="KW-0808">Transferase</keyword>
<dbReference type="InterPro" id="IPR015947">
    <property type="entry name" value="PUA-like_sf"/>
</dbReference>
<evidence type="ECO:0000256" key="10">
    <source>
        <dbReference type="PIRNR" id="PIRNR015601"/>
    </source>
</evidence>
<evidence type="ECO:0000256" key="9">
    <source>
        <dbReference type="ARBA" id="ARBA00047944"/>
    </source>
</evidence>
<evidence type="ECO:0000256" key="7">
    <source>
        <dbReference type="ARBA" id="ARBA00022691"/>
    </source>
</evidence>
<dbReference type="RefSeq" id="WP_088594426.1">
    <property type="nucleotide sequence ID" value="NZ_CP022022.1"/>
</dbReference>
<comment type="catalytic activity">
    <reaction evidence="9 10">
        <text>uridine(1498) in 16S rRNA + S-adenosyl-L-methionine = N(3)-methyluridine(1498) in 16S rRNA + S-adenosyl-L-homocysteine + H(+)</text>
        <dbReference type="Rhea" id="RHEA:42920"/>
        <dbReference type="Rhea" id="RHEA-COMP:10283"/>
        <dbReference type="Rhea" id="RHEA-COMP:10284"/>
        <dbReference type="ChEBI" id="CHEBI:15378"/>
        <dbReference type="ChEBI" id="CHEBI:57856"/>
        <dbReference type="ChEBI" id="CHEBI:59789"/>
        <dbReference type="ChEBI" id="CHEBI:65315"/>
        <dbReference type="ChEBI" id="CHEBI:74502"/>
        <dbReference type="EC" id="2.1.1.193"/>
    </reaction>
</comment>
<evidence type="ECO:0000256" key="4">
    <source>
        <dbReference type="ARBA" id="ARBA00022552"/>
    </source>
</evidence>
<name>A0A1Z4BQB0_9FLAO</name>
<evidence type="ECO:0000256" key="1">
    <source>
        <dbReference type="ARBA" id="ARBA00004496"/>
    </source>
</evidence>
<dbReference type="Proteomes" id="UP000197007">
    <property type="component" value="Chromosome"/>
</dbReference>
<dbReference type="PANTHER" id="PTHR30027">
    <property type="entry name" value="RIBOSOMAL RNA SMALL SUBUNIT METHYLTRANSFERASE E"/>
    <property type="match status" value="1"/>
</dbReference>
<comment type="similarity">
    <text evidence="2 10">Belongs to the RNA methyltransferase RsmE family.</text>
</comment>
<evidence type="ECO:0000313" key="14">
    <source>
        <dbReference type="Proteomes" id="UP000197007"/>
    </source>
</evidence>
<keyword evidence="5 10" id="KW-0489">Methyltransferase</keyword>
<comment type="function">
    <text evidence="8 10">Specifically methylates the N3 position of the uracil ring of uridine 1498 (m3U1498) in 16S rRNA. Acts on the fully assembled 30S ribosomal subunit.</text>
</comment>
<organism evidence="13 14">
    <name type="scientific">Capnocytophaga endodontalis</name>
    <dbReference type="NCBI Taxonomy" id="2708117"/>
    <lineage>
        <taxon>Bacteria</taxon>
        <taxon>Pseudomonadati</taxon>
        <taxon>Bacteroidota</taxon>
        <taxon>Flavobacteriia</taxon>
        <taxon>Flavobacteriales</taxon>
        <taxon>Flavobacteriaceae</taxon>
        <taxon>Capnocytophaga</taxon>
    </lineage>
</organism>
<feature type="domain" description="Ribosomal RNA small subunit methyltransferase E PUA-like" evidence="12">
    <location>
        <begin position="20"/>
        <end position="67"/>
    </location>
</feature>
<evidence type="ECO:0000256" key="8">
    <source>
        <dbReference type="ARBA" id="ARBA00025699"/>
    </source>
</evidence>
<keyword evidence="4 10" id="KW-0698">rRNA processing</keyword>
<keyword evidence="7 10" id="KW-0949">S-adenosyl-L-methionine</keyword>
<evidence type="ECO:0000256" key="2">
    <source>
        <dbReference type="ARBA" id="ARBA00005528"/>
    </source>
</evidence>
<dbReference type="InterPro" id="IPR029026">
    <property type="entry name" value="tRNA_m1G_MTases_N"/>
</dbReference>
<comment type="subcellular location">
    <subcellularLocation>
        <location evidence="1 10">Cytoplasm</location>
    </subcellularLocation>
</comment>
<keyword evidence="14" id="KW-1185">Reference proteome</keyword>
<dbReference type="SUPFAM" id="SSF75217">
    <property type="entry name" value="alpha/beta knot"/>
    <property type="match status" value="1"/>
</dbReference>
<dbReference type="SUPFAM" id="SSF88697">
    <property type="entry name" value="PUA domain-like"/>
    <property type="match status" value="1"/>
</dbReference>
<dbReference type="KEGG" id="capn:CBG49_10370"/>
<feature type="domain" description="Ribosomal RNA small subunit methyltransferase E methyltransferase" evidence="11">
    <location>
        <begin position="78"/>
        <end position="234"/>
    </location>
</feature>
<evidence type="ECO:0000256" key="6">
    <source>
        <dbReference type="ARBA" id="ARBA00022679"/>
    </source>
</evidence>
<evidence type="ECO:0000259" key="11">
    <source>
        <dbReference type="Pfam" id="PF04452"/>
    </source>
</evidence>
<dbReference type="Pfam" id="PF04452">
    <property type="entry name" value="Methyltrans_RNA"/>
    <property type="match status" value="1"/>
</dbReference>
<keyword evidence="3 10" id="KW-0963">Cytoplasm</keyword>
<protein>
    <recommendedName>
        <fullName evidence="10">Ribosomal RNA small subunit methyltransferase E</fullName>
        <ecNumber evidence="10">2.1.1.193</ecNumber>
    </recommendedName>
</protein>
<dbReference type="CDD" id="cd18084">
    <property type="entry name" value="RsmE-like"/>
    <property type="match status" value="1"/>
</dbReference>
<evidence type="ECO:0000313" key="13">
    <source>
        <dbReference type="EMBL" id="ASF43439.1"/>
    </source>
</evidence>
<reference evidence="14" key="1">
    <citation type="submission" date="2017-06" db="EMBL/GenBank/DDBJ databases">
        <title>Complete genome sequence of Capnocytophaga sp. KCOM 1579 (=ChDC OS43) isolated from a human refractory periapical abscess lesion.</title>
        <authorList>
            <person name="Kook J.-K."/>
            <person name="Park S.-N."/>
            <person name="Lim Y.K."/>
            <person name="Roh H."/>
        </authorList>
    </citation>
    <scope>NUCLEOTIDE SEQUENCE [LARGE SCALE GENOMIC DNA]</scope>
    <source>
        <strain evidence="14">ChDC OS43</strain>
    </source>
</reference>
<dbReference type="PIRSF" id="PIRSF015601">
    <property type="entry name" value="MTase_slr0722"/>
    <property type="match status" value="1"/>
</dbReference>
<dbReference type="InterPro" id="IPR046887">
    <property type="entry name" value="RsmE_PUA-like"/>
</dbReference>
<dbReference type="GO" id="GO:0070042">
    <property type="term" value="F:rRNA (uridine-N3-)-methyltransferase activity"/>
    <property type="evidence" value="ECO:0007669"/>
    <property type="project" value="TreeGrafter"/>
</dbReference>
<dbReference type="GO" id="GO:0005737">
    <property type="term" value="C:cytoplasm"/>
    <property type="evidence" value="ECO:0007669"/>
    <property type="project" value="UniProtKB-SubCell"/>
</dbReference>
<dbReference type="Pfam" id="PF20260">
    <property type="entry name" value="PUA_4"/>
    <property type="match status" value="1"/>
</dbReference>
<dbReference type="AlphaFoldDB" id="A0A1Z4BQB0"/>
<dbReference type="InterPro" id="IPR029028">
    <property type="entry name" value="Alpha/beta_knot_MTases"/>
</dbReference>
<dbReference type="InterPro" id="IPR046886">
    <property type="entry name" value="RsmE_MTase_dom"/>
</dbReference>
<dbReference type="PANTHER" id="PTHR30027:SF3">
    <property type="entry name" value="16S RRNA (URACIL(1498)-N(3))-METHYLTRANSFERASE"/>
    <property type="match status" value="1"/>
</dbReference>
<dbReference type="GO" id="GO:0070475">
    <property type="term" value="P:rRNA base methylation"/>
    <property type="evidence" value="ECO:0007669"/>
    <property type="project" value="TreeGrafter"/>
</dbReference>
<dbReference type="Gene3D" id="2.40.240.20">
    <property type="entry name" value="Hypothetical PUA domain-like, domain 1"/>
    <property type="match status" value="1"/>
</dbReference>
<evidence type="ECO:0000256" key="3">
    <source>
        <dbReference type="ARBA" id="ARBA00022490"/>
    </source>
</evidence>
<accession>A0A1Z4BQB0</accession>
<dbReference type="EMBL" id="CP022022">
    <property type="protein sequence ID" value="ASF43439.1"/>
    <property type="molecule type" value="Genomic_DNA"/>
</dbReference>
<proteinExistence type="inferred from homology"/>
<evidence type="ECO:0000259" key="12">
    <source>
        <dbReference type="Pfam" id="PF20260"/>
    </source>
</evidence>
<dbReference type="NCBIfam" id="TIGR00046">
    <property type="entry name" value="RsmE family RNA methyltransferase"/>
    <property type="match status" value="1"/>
</dbReference>
<evidence type="ECO:0000256" key="5">
    <source>
        <dbReference type="ARBA" id="ARBA00022603"/>
    </source>
</evidence>
<sequence length="241" mass="27422">MSIQLFYHPALQLDSTNCFFDKEESQHIVKVLRKKAGDVLHITNGKGQLFEAQLDFASPKQCEVRILKCTTQSPRSYYLHLVVAPTKMNERYEWFLEKATEIGVDEITPIICEHSDRTTIKVERFEKILLSAMKQSLQCYLPKLNAPIASTQFFKAMKTDTSAKYIAHCYENEKRLFSRTLTPFPERITVLIGPEGDFSTTELNTALQQAFVPISLGDTRLRTETAAVVACHTVAVLNELQ</sequence>